<accession>A0A381T002</accession>
<dbReference type="GO" id="GO:0005829">
    <property type="term" value="C:cytosol"/>
    <property type="evidence" value="ECO:0007669"/>
    <property type="project" value="TreeGrafter"/>
</dbReference>
<evidence type="ECO:0000256" key="3">
    <source>
        <dbReference type="ARBA" id="ARBA00022603"/>
    </source>
</evidence>
<dbReference type="HAMAP" id="MF_00607">
    <property type="entry name" value="16SrRNA_methyltr_A"/>
    <property type="match status" value="1"/>
</dbReference>
<evidence type="ECO:0000256" key="1">
    <source>
        <dbReference type="ARBA" id="ARBA00022490"/>
    </source>
</evidence>
<dbReference type="InterPro" id="IPR029063">
    <property type="entry name" value="SAM-dependent_MTases_sf"/>
</dbReference>
<organism evidence="8">
    <name type="scientific">marine metagenome</name>
    <dbReference type="NCBI Taxonomy" id="408172"/>
    <lineage>
        <taxon>unclassified sequences</taxon>
        <taxon>metagenomes</taxon>
        <taxon>ecological metagenomes</taxon>
    </lineage>
</organism>
<proteinExistence type="inferred from homology"/>
<keyword evidence="2" id="KW-0698">rRNA processing</keyword>
<sequence>MRSQRKFAQHFLEKSWVNKLVELIKPQPSDLIVEIGAGRGALTLALAPTVYRLIAIEIDRNLASRLAEHLPTSVTLISDDFLLVDLPATIKPYTQHSRLRVVGNLPYNISSQILFHLLKLQTSRELFNDATLMLQREVADRVVATAGDRNYGPVAIMTSVHADARRVMTLPPGAFRPAPRVHSAVVQLKFRKPSISLSQYCVFERLVRTVFQRRRKTLLNALKPYAEAIGVDAATVIESSKIDPSRRPETLELYEYKELTKVVISSTS</sequence>
<evidence type="ECO:0000256" key="4">
    <source>
        <dbReference type="ARBA" id="ARBA00022679"/>
    </source>
</evidence>
<evidence type="ECO:0000256" key="5">
    <source>
        <dbReference type="ARBA" id="ARBA00022691"/>
    </source>
</evidence>
<dbReference type="AlphaFoldDB" id="A0A381T002"/>
<dbReference type="PANTHER" id="PTHR11727">
    <property type="entry name" value="DIMETHYLADENOSINE TRANSFERASE"/>
    <property type="match status" value="1"/>
</dbReference>
<dbReference type="PANTHER" id="PTHR11727:SF7">
    <property type="entry name" value="DIMETHYLADENOSINE TRANSFERASE-RELATED"/>
    <property type="match status" value="1"/>
</dbReference>
<dbReference type="InterPro" id="IPR020598">
    <property type="entry name" value="rRNA_Ade_methylase_Trfase_N"/>
</dbReference>
<dbReference type="Pfam" id="PF00398">
    <property type="entry name" value="RrnaAD"/>
    <property type="match status" value="1"/>
</dbReference>
<dbReference type="SUPFAM" id="SSF53335">
    <property type="entry name" value="S-adenosyl-L-methionine-dependent methyltransferases"/>
    <property type="match status" value="1"/>
</dbReference>
<dbReference type="PROSITE" id="PS51689">
    <property type="entry name" value="SAM_RNA_A_N6_MT"/>
    <property type="match status" value="1"/>
</dbReference>
<keyword evidence="3" id="KW-0489">Methyltransferase</keyword>
<keyword evidence="4" id="KW-0808">Transferase</keyword>
<dbReference type="NCBIfam" id="TIGR00755">
    <property type="entry name" value="ksgA"/>
    <property type="match status" value="1"/>
</dbReference>
<evidence type="ECO:0000259" key="7">
    <source>
        <dbReference type="SMART" id="SM00650"/>
    </source>
</evidence>
<dbReference type="InterPro" id="IPR023165">
    <property type="entry name" value="rRNA_Ade_diMease-like_C"/>
</dbReference>
<evidence type="ECO:0000313" key="8">
    <source>
        <dbReference type="EMBL" id="SVA08898.1"/>
    </source>
</evidence>
<gene>
    <name evidence="8" type="ORF">METZ01_LOCUS61752</name>
</gene>
<dbReference type="Gene3D" id="1.10.8.100">
    <property type="entry name" value="Ribosomal RNA adenine dimethylase-like, domain 2"/>
    <property type="match status" value="1"/>
</dbReference>
<evidence type="ECO:0000256" key="6">
    <source>
        <dbReference type="ARBA" id="ARBA00022884"/>
    </source>
</evidence>
<name>A0A381T002_9ZZZZ</name>
<dbReference type="PROSITE" id="PS01131">
    <property type="entry name" value="RRNA_A_DIMETH"/>
    <property type="match status" value="1"/>
</dbReference>
<dbReference type="InterPro" id="IPR011530">
    <property type="entry name" value="rRNA_adenine_dimethylase"/>
</dbReference>
<protein>
    <recommendedName>
        <fullName evidence="7">Ribosomal RNA adenine methylase transferase N-terminal domain-containing protein</fullName>
    </recommendedName>
</protein>
<dbReference type="InterPro" id="IPR001737">
    <property type="entry name" value="KsgA/Erm"/>
</dbReference>
<dbReference type="GO" id="GO:0000179">
    <property type="term" value="F:rRNA (adenine-N6,N6-)-dimethyltransferase activity"/>
    <property type="evidence" value="ECO:0007669"/>
    <property type="project" value="InterPro"/>
</dbReference>
<keyword evidence="1" id="KW-0963">Cytoplasm</keyword>
<keyword evidence="6" id="KW-0694">RNA-binding</keyword>
<dbReference type="GO" id="GO:0003723">
    <property type="term" value="F:RNA binding"/>
    <property type="evidence" value="ECO:0007669"/>
    <property type="project" value="UniProtKB-KW"/>
</dbReference>
<dbReference type="SMART" id="SM00650">
    <property type="entry name" value="rADc"/>
    <property type="match status" value="1"/>
</dbReference>
<reference evidence="8" key="1">
    <citation type="submission" date="2018-05" db="EMBL/GenBank/DDBJ databases">
        <authorList>
            <person name="Lanie J.A."/>
            <person name="Ng W.-L."/>
            <person name="Kazmierczak K.M."/>
            <person name="Andrzejewski T.M."/>
            <person name="Davidsen T.M."/>
            <person name="Wayne K.J."/>
            <person name="Tettelin H."/>
            <person name="Glass J.I."/>
            <person name="Rusch D."/>
            <person name="Podicherti R."/>
            <person name="Tsui H.-C.T."/>
            <person name="Winkler M.E."/>
        </authorList>
    </citation>
    <scope>NUCLEOTIDE SEQUENCE</scope>
</reference>
<evidence type="ECO:0000256" key="2">
    <source>
        <dbReference type="ARBA" id="ARBA00022552"/>
    </source>
</evidence>
<dbReference type="InterPro" id="IPR020596">
    <property type="entry name" value="rRNA_Ade_Mease_Trfase_CS"/>
</dbReference>
<feature type="domain" description="Ribosomal RNA adenine methylase transferase N-terminal" evidence="7">
    <location>
        <begin position="16"/>
        <end position="192"/>
    </location>
</feature>
<keyword evidence="5" id="KW-0949">S-adenosyl-L-methionine</keyword>
<dbReference type="Gene3D" id="3.40.50.150">
    <property type="entry name" value="Vaccinia Virus protein VP39"/>
    <property type="match status" value="1"/>
</dbReference>
<dbReference type="EMBL" id="UINC01003745">
    <property type="protein sequence ID" value="SVA08898.1"/>
    <property type="molecule type" value="Genomic_DNA"/>
</dbReference>